<reference evidence="1" key="1">
    <citation type="submission" date="2020-07" db="EMBL/GenBank/DDBJ databases">
        <title>Ethylene signaling mediates host invasion by parasitic plants.</title>
        <authorList>
            <person name="Yoshida S."/>
        </authorList>
    </citation>
    <scope>NUCLEOTIDE SEQUENCE</scope>
    <source>
        <strain evidence="1">Okayama</strain>
    </source>
</reference>
<organism evidence="1 2">
    <name type="scientific">Phtheirospermum japonicum</name>
    <dbReference type="NCBI Taxonomy" id="374723"/>
    <lineage>
        <taxon>Eukaryota</taxon>
        <taxon>Viridiplantae</taxon>
        <taxon>Streptophyta</taxon>
        <taxon>Embryophyta</taxon>
        <taxon>Tracheophyta</taxon>
        <taxon>Spermatophyta</taxon>
        <taxon>Magnoliopsida</taxon>
        <taxon>eudicotyledons</taxon>
        <taxon>Gunneridae</taxon>
        <taxon>Pentapetalae</taxon>
        <taxon>asterids</taxon>
        <taxon>lamiids</taxon>
        <taxon>Lamiales</taxon>
        <taxon>Orobanchaceae</taxon>
        <taxon>Orobanchaceae incertae sedis</taxon>
        <taxon>Phtheirospermum</taxon>
    </lineage>
</organism>
<evidence type="ECO:0000313" key="1">
    <source>
        <dbReference type="EMBL" id="GFP93470.1"/>
    </source>
</evidence>
<dbReference type="AlphaFoldDB" id="A0A830C1E6"/>
<accession>A0A830C1E6</accession>
<dbReference type="Proteomes" id="UP000653305">
    <property type="component" value="Unassembled WGS sequence"/>
</dbReference>
<dbReference type="EMBL" id="BMAC01000316">
    <property type="protein sequence ID" value="GFP93470.1"/>
    <property type="molecule type" value="Genomic_DNA"/>
</dbReference>
<evidence type="ECO:0000313" key="2">
    <source>
        <dbReference type="Proteomes" id="UP000653305"/>
    </source>
</evidence>
<gene>
    <name evidence="1" type="ORF">PHJA_001491400</name>
</gene>
<comment type="caution">
    <text evidence="1">The sequence shown here is derived from an EMBL/GenBank/DDBJ whole genome shotgun (WGS) entry which is preliminary data.</text>
</comment>
<sequence>MLDVSNMGSRNTLMCSSIVFKPILRLSPKRPFRNIRLCSDFSPPIRKAHGRLSTNKSNTYPKVKVVILVKPRTFQLKGALPYHHIRQRRLKFRLCSQHYYYCKSILSSSA</sequence>
<proteinExistence type="predicted"/>
<keyword evidence="2" id="KW-1185">Reference proteome</keyword>
<name>A0A830C1E6_9LAMI</name>
<protein>
    <submittedName>
        <fullName evidence="1">Oligopeptide transporter 1</fullName>
    </submittedName>
</protein>